<keyword evidence="5 7" id="KW-1133">Transmembrane helix</keyword>
<feature type="transmembrane region" description="Helical" evidence="7">
    <location>
        <begin position="155"/>
        <end position="175"/>
    </location>
</feature>
<dbReference type="Pfam" id="PF16916">
    <property type="entry name" value="ZT_dimer"/>
    <property type="match status" value="1"/>
</dbReference>
<dbReference type="InterPro" id="IPR027469">
    <property type="entry name" value="Cation_efflux_TMD_sf"/>
</dbReference>
<reference evidence="10 11" key="1">
    <citation type="submission" date="2017-02" db="EMBL/GenBank/DDBJ databases">
        <authorList>
            <person name="Peterson S.W."/>
        </authorList>
    </citation>
    <scope>NUCLEOTIDE SEQUENCE [LARGE SCALE GENOMIC DNA]</scope>
    <source>
        <strain evidence="10 11">DSM 18034</strain>
    </source>
</reference>
<evidence type="ECO:0000256" key="5">
    <source>
        <dbReference type="ARBA" id="ARBA00022989"/>
    </source>
</evidence>
<evidence type="ECO:0000256" key="6">
    <source>
        <dbReference type="ARBA" id="ARBA00023136"/>
    </source>
</evidence>
<keyword evidence="3" id="KW-0813">Transport</keyword>
<keyword evidence="6 7" id="KW-0472">Membrane</keyword>
<dbReference type="STRING" id="1121442.SAMN02745702_00457"/>
<evidence type="ECO:0000256" key="4">
    <source>
        <dbReference type="ARBA" id="ARBA00022692"/>
    </source>
</evidence>
<evidence type="ECO:0000259" key="8">
    <source>
        <dbReference type="Pfam" id="PF01545"/>
    </source>
</evidence>
<dbReference type="InterPro" id="IPR050291">
    <property type="entry name" value="CDF_Transporter"/>
</dbReference>
<dbReference type="InterPro" id="IPR036105">
    <property type="entry name" value="DiNase_FeMo-co_biosyn_sf"/>
</dbReference>
<feature type="transmembrane region" description="Helical" evidence="7">
    <location>
        <begin position="181"/>
        <end position="199"/>
    </location>
</feature>
<dbReference type="GO" id="GO:0005886">
    <property type="term" value="C:plasma membrane"/>
    <property type="evidence" value="ECO:0007669"/>
    <property type="project" value="TreeGrafter"/>
</dbReference>
<dbReference type="GO" id="GO:0006882">
    <property type="term" value="P:intracellular zinc ion homeostasis"/>
    <property type="evidence" value="ECO:0007669"/>
    <property type="project" value="TreeGrafter"/>
</dbReference>
<evidence type="ECO:0000259" key="9">
    <source>
        <dbReference type="Pfam" id="PF16916"/>
    </source>
</evidence>
<evidence type="ECO:0000256" key="2">
    <source>
        <dbReference type="ARBA" id="ARBA00008114"/>
    </source>
</evidence>
<sequence>MKAHETAQKELRSAQKRALFSIFVNASLAGAKGIAGFAAGSASLIGDALHSATDVLASGAAFVGLWLAGRRHPSFPYGLYKAETVATLIISIVVILAAYEIGRWAIVGTPGAPNTTLALTVAVASLIITVSFGLYQLAQGRKLGSTALVADARDYLVDGASTLVVIASLIGESFGYHLERYAAGAVSLFVFWAGGTLLFRTLKDLMDAGMDPEEQEKISSYLKAHPQVRSVEDCMGRTAGGRYIINLDVILHTTSHEVADRVADRLEEELYAEFPRVVMAHIRTHHGHSVTIRRFVPAQDESGKSSEHFASAPYFRVETVDAGTGNVLHFEVLPNPHSDAEKTKGLLVGKWLLELDPDEVCIGSAGVNKTAGYLLREAGVRLLEMDGTLCADVAHLHSSNETPAS</sequence>
<dbReference type="InterPro" id="IPR002524">
    <property type="entry name" value="Cation_efflux"/>
</dbReference>
<comment type="subcellular location">
    <subcellularLocation>
        <location evidence="1">Membrane</location>
        <topology evidence="1">Multi-pass membrane protein</topology>
    </subcellularLocation>
</comment>
<evidence type="ECO:0000256" key="1">
    <source>
        <dbReference type="ARBA" id="ARBA00004141"/>
    </source>
</evidence>
<proteinExistence type="inferred from homology"/>
<dbReference type="Gene3D" id="1.20.1510.10">
    <property type="entry name" value="Cation efflux protein transmembrane domain"/>
    <property type="match status" value="1"/>
</dbReference>
<dbReference type="InterPro" id="IPR036837">
    <property type="entry name" value="Cation_efflux_CTD_sf"/>
</dbReference>
<dbReference type="Gene3D" id="3.30.70.1350">
    <property type="entry name" value="Cation efflux protein, cytoplasmic domain"/>
    <property type="match status" value="1"/>
</dbReference>
<feature type="domain" description="Cation efflux protein cytoplasmic" evidence="9">
    <location>
        <begin position="211"/>
        <end position="282"/>
    </location>
</feature>
<keyword evidence="4 7" id="KW-0812">Transmembrane</keyword>
<dbReference type="InterPro" id="IPR058533">
    <property type="entry name" value="Cation_efflux_TM"/>
</dbReference>
<comment type="similarity">
    <text evidence="2">Belongs to the cation diffusion facilitator (CDF) transporter (TC 2.A.4) family.</text>
</comment>
<evidence type="ECO:0000256" key="7">
    <source>
        <dbReference type="SAM" id="Phobius"/>
    </source>
</evidence>
<name>A0A1T4VKF8_9BACT</name>
<dbReference type="Proteomes" id="UP000189733">
    <property type="component" value="Unassembled WGS sequence"/>
</dbReference>
<accession>A0A1T4VKF8</accession>
<evidence type="ECO:0000313" key="11">
    <source>
        <dbReference type="Proteomes" id="UP000189733"/>
    </source>
</evidence>
<feature type="transmembrane region" description="Helical" evidence="7">
    <location>
        <begin position="20"/>
        <end position="42"/>
    </location>
</feature>
<feature type="domain" description="Cation efflux protein transmembrane" evidence="8">
    <location>
        <begin position="19"/>
        <end position="206"/>
    </location>
</feature>
<dbReference type="Gene3D" id="3.30.420.130">
    <property type="entry name" value="Dinitrogenase iron-molybdenum cofactor biosynthesis domain"/>
    <property type="match status" value="1"/>
</dbReference>
<gene>
    <name evidence="10" type="ORF">SAMN02745702_00457</name>
</gene>
<feature type="transmembrane region" description="Helical" evidence="7">
    <location>
        <begin position="80"/>
        <end position="99"/>
    </location>
</feature>
<dbReference type="GO" id="GO:0015341">
    <property type="term" value="F:zinc efflux antiporter activity"/>
    <property type="evidence" value="ECO:0007669"/>
    <property type="project" value="TreeGrafter"/>
</dbReference>
<dbReference type="AlphaFoldDB" id="A0A1T4VKF8"/>
<dbReference type="InterPro" id="IPR027470">
    <property type="entry name" value="Cation_efflux_CTD"/>
</dbReference>
<dbReference type="GO" id="GO:0015086">
    <property type="term" value="F:cadmium ion transmembrane transporter activity"/>
    <property type="evidence" value="ECO:0007669"/>
    <property type="project" value="TreeGrafter"/>
</dbReference>
<dbReference type="GO" id="GO:0015093">
    <property type="term" value="F:ferrous iron transmembrane transporter activity"/>
    <property type="evidence" value="ECO:0007669"/>
    <property type="project" value="TreeGrafter"/>
</dbReference>
<evidence type="ECO:0000313" key="10">
    <source>
        <dbReference type="EMBL" id="SKA65061.1"/>
    </source>
</evidence>
<protein>
    <submittedName>
        <fullName evidence="10">Cation diffusion facilitator family transporter</fullName>
    </submittedName>
</protein>
<dbReference type="SUPFAM" id="SSF160240">
    <property type="entry name" value="Cation efflux protein cytoplasmic domain-like"/>
    <property type="match status" value="1"/>
</dbReference>
<organism evidence="10 11">
    <name type="scientific">Desulfobaculum bizertense DSM 18034</name>
    <dbReference type="NCBI Taxonomy" id="1121442"/>
    <lineage>
        <taxon>Bacteria</taxon>
        <taxon>Pseudomonadati</taxon>
        <taxon>Thermodesulfobacteriota</taxon>
        <taxon>Desulfovibrionia</taxon>
        <taxon>Desulfovibrionales</taxon>
        <taxon>Desulfovibrionaceae</taxon>
        <taxon>Desulfobaculum</taxon>
    </lineage>
</organism>
<dbReference type="SUPFAM" id="SSF53146">
    <property type="entry name" value="Nitrogenase accessory factor-like"/>
    <property type="match status" value="1"/>
</dbReference>
<keyword evidence="11" id="KW-1185">Reference proteome</keyword>
<evidence type="ECO:0000256" key="3">
    <source>
        <dbReference type="ARBA" id="ARBA00022448"/>
    </source>
</evidence>
<feature type="transmembrane region" description="Helical" evidence="7">
    <location>
        <begin position="111"/>
        <end position="135"/>
    </location>
</feature>
<dbReference type="NCBIfam" id="TIGR01297">
    <property type="entry name" value="CDF"/>
    <property type="match status" value="1"/>
</dbReference>
<dbReference type="PANTHER" id="PTHR43840:SF15">
    <property type="entry name" value="MITOCHONDRIAL METAL TRANSPORTER 1-RELATED"/>
    <property type="match status" value="1"/>
</dbReference>
<dbReference type="SUPFAM" id="SSF161111">
    <property type="entry name" value="Cation efflux protein transmembrane domain-like"/>
    <property type="match status" value="1"/>
</dbReference>
<dbReference type="EMBL" id="FUYA01000001">
    <property type="protein sequence ID" value="SKA65061.1"/>
    <property type="molecule type" value="Genomic_DNA"/>
</dbReference>
<dbReference type="PANTHER" id="PTHR43840">
    <property type="entry name" value="MITOCHONDRIAL METAL TRANSPORTER 1-RELATED"/>
    <property type="match status" value="1"/>
</dbReference>
<dbReference type="Pfam" id="PF01545">
    <property type="entry name" value="Cation_efflux"/>
    <property type="match status" value="1"/>
</dbReference>